<comment type="caution">
    <text evidence="2">The sequence shown here is derived from an EMBL/GenBank/DDBJ whole genome shotgun (WGS) entry which is preliminary data.</text>
</comment>
<evidence type="ECO:0000256" key="1">
    <source>
        <dbReference type="SAM" id="MobiDB-lite"/>
    </source>
</evidence>
<feature type="compositionally biased region" description="Polar residues" evidence="1">
    <location>
        <begin position="20"/>
        <end position="41"/>
    </location>
</feature>
<protein>
    <submittedName>
        <fullName evidence="2">Uncharacterized protein</fullName>
    </submittedName>
</protein>
<dbReference type="EMBL" id="JAVHJM010000002">
    <property type="protein sequence ID" value="KAK6518806.1"/>
    <property type="molecule type" value="Genomic_DNA"/>
</dbReference>
<dbReference type="AlphaFoldDB" id="A0AAN8NV08"/>
<dbReference type="Proteomes" id="UP001307849">
    <property type="component" value="Unassembled WGS sequence"/>
</dbReference>
<proteinExistence type="predicted"/>
<gene>
    <name evidence="2" type="ORF">TWF506_005941</name>
</gene>
<evidence type="ECO:0000313" key="2">
    <source>
        <dbReference type="EMBL" id="KAK6518806.1"/>
    </source>
</evidence>
<evidence type="ECO:0000313" key="3">
    <source>
        <dbReference type="Proteomes" id="UP001307849"/>
    </source>
</evidence>
<organism evidence="2 3">
    <name type="scientific">Arthrobotrys conoides</name>
    <dbReference type="NCBI Taxonomy" id="74498"/>
    <lineage>
        <taxon>Eukaryota</taxon>
        <taxon>Fungi</taxon>
        <taxon>Dikarya</taxon>
        <taxon>Ascomycota</taxon>
        <taxon>Pezizomycotina</taxon>
        <taxon>Orbiliomycetes</taxon>
        <taxon>Orbiliales</taxon>
        <taxon>Orbiliaceae</taxon>
        <taxon>Arthrobotrys</taxon>
    </lineage>
</organism>
<accession>A0AAN8NV08</accession>
<sequence length="110" mass="11595">MIMVEGFLMGSESPAREGSTLGSRTPESRTLGSRTPGSPTLASPAMESPAMESPAMESPAMETHALENPVPSAPPENLKKEVDSAPKVSSSSEECSCGNNVRHEFNYIGK</sequence>
<name>A0AAN8NV08_9PEZI</name>
<feature type="region of interest" description="Disordered" evidence="1">
    <location>
        <begin position="1"/>
        <end position="100"/>
    </location>
</feature>
<keyword evidence="3" id="KW-1185">Reference proteome</keyword>
<reference evidence="2 3" key="1">
    <citation type="submission" date="2019-10" db="EMBL/GenBank/DDBJ databases">
        <authorList>
            <person name="Palmer J.M."/>
        </authorList>
    </citation>
    <scope>NUCLEOTIDE SEQUENCE [LARGE SCALE GENOMIC DNA]</scope>
    <source>
        <strain evidence="2 3">TWF506</strain>
    </source>
</reference>